<dbReference type="CDD" id="cd03022">
    <property type="entry name" value="DsbA_HCCA_Iso"/>
    <property type="match status" value="1"/>
</dbReference>
<dbReference type="PANTHER" id="PTHR42943:SF2">
    <property type="entry name" value="GLUTATHIONE S-TRANSFERASE KAPPA 1"/>
    <property type="match status" value="1"/>
</dbReference>
<gene>
    <name evidence="4" type="ORF">A8950_0365</name>
</gene>
<dbReference type="AlphaFoldDB" id="A0A4R6WQG2"/>
<comment type="similarity">
    <text evidence="1">Belongs to the GST superfamily. NadH family.</text>
</comment>
<dbReference type="Gene3D" id="3.40.30.10">
    <property type="entry name" value="Glutaredoxin"/>
    <property type="match status" value="1"/>
</dbReference>
<comment type="caution">
    <text evidence="4">The sequence shown here is derived from an EMBL/GenBank/DDBJ whole genome shotgun (WGS) entry which is preliminary data.</text>
</comment>
<sequence>MKAPVEFYFDFSSPYGYLAAHRVEALGAELGRDILWRPILLGVAFKATGQSPLIAQPLRGPYHLHDLKRTARRLGLPFQLPEGFPLPTMAAARAFYWAEAQSPAAAKKLALALYDACFAEGINITKGETVAEIAGKAGFDADAILAAIADPAIKERLRAETDGAVARGVFGSPFFIVDGEPFWGNDRLADLRDWIKSGGW</sequence>
<accession>A0A4R6WQG2</accession>
<dbReference type="InterPro" id="IPR044087">
    <property type="entry name" value="NahD-like"/>
</dbReference>
<dbReference type="Proteomes" id="UP000295783">
    <property type="component" value="Unassembled WGS sequence"/>
</dbReference>
<dbReference type="Pfam" id="PF01323">
    <property type="entry name" value="DSBA"/>
    <property type="match status" value="1"/>
</dbReference>
<dbReference type="GO" id="GO:0004602">
    <property type="term" value="F:glutathione peroxidase activity"/>
    <property type="evidence" value="ECO:0007669"/>
    <property type="project" value="TreeGrafter"/>
</dbReference>
<name>A0A4R6WQG2_9PROT</name>
<dbReference type="OrthoDB" id="5244108at2"/>
<dbReference type="InterPro" id="IPR036249">
    <property type="entry name" value="Thioredoxin-like_sf"/>
</dbReference>
<reference evidence="4 5" key="1">
    <citation type="submission" date="2019-03" db="EMBL/GenBank/DDBJ databases">
        <title>Genomic Encyclopedia of Type Strains, Phase III (KMG-III): the genomes of soil and plant-associated and newly described type strains.</title>
        <authorList>
            <person name="Whitman W."/>
        </authorList>
    </citation>
    <scope>NUCLEOTIDE SEQUENCE [LARGE SCALE GENOMIC DNA]</scope>
    <source>
        <strain evidence="4 5">CGMCC 1.7660</strain>
    </source>
</reference>
<dbReference type="InterPro" id="IPR001853">
    <property type="entry name" value="DSBA-like_thioredoxin_dom"/>
</dbReference>
<feature type="domain" description="DSBA-like thioredoxin" evidence="3">
    <location>
        <begin position="5"/>
        <end position="195"/>
    </location>
</feature>
<dbReference type="EMBL" id="SNYW01000006">
    <property type="protein sequence ID" value="TDQ83822.1"/>
    <property type="molecule type" value="Genomic_DNA"/>
</dbReference>
<dbReference type="GO" id="GO:1901170">
    <property type="term" value="P:naphthalene catabolic process"/>
    <property type="evidence" value="ECO:0007669"/>
    <property type="project" value="InterPro"/>
</dbReference>
<evidence type="ECO:0000256" key="2">
    <source>
        <dbReference type="PIRSR" id="PIRSR006386-1"/>
    </source>
</evidence>
<dbReference type="GO" id="GO:0018845">
    <property type="term" value="F:2-hydroxychromene-2-carboxylate isomerase activity"/>
    <property type="evidence" value="ECO:0007669"/>
    <property type="project" value="UniProtKB-UniRule"/>
</dbReference>
<dbReference type="PANTHER" id="PTHR42943">
    <property type="entry name" value="GLUTATHIONE S-TRANSFERASE KAPPA"/>
    <property type="match status" value="1"/>
</dbReference>
<protein>
    <recommendedName>
        <fullName evidence="1">2-hydroxychromene-2-carboxylate isomerase</fullName>
        <ecNumber evidence="1">5.99.1.4</ecNumber>
    </recommendedName>
</protein>
<dbReference type="PIRSF" id="PIRSF006386">
    <property type="entry name" value="HCCAis_GSTk"/>
    <property type="match status" value="1"/>
</dbReference>
<keyword evidence="5" id="KW-1185">Reference proteome</keyword>
<proteinExistence type="inferred from homology"/>
<evidence type="ECO:0000259" key="3">
    <source>
        <dbReference type="Pfam" id="PF01323"/>
    </source>
</evidence>
<organism evidence="4 5">
    <name type="scientific">Dongia mobilis</name>
    <dbReference type="NCBI Taxonomy" id="578943"/>
    <lineage>
        <taxon>Bacteria</taxon>
        <taxon>Pseudomonadati</taxon>
        <taxon>Pseudomonadota</taxon>
        <taxon>Alphaproteobacteria</taxon>
        <taxon>Rhodospirillales</taxon>
        <taxon>Dongiaceae</taxon>
        <taxon>Dongia</taxon>
    </lineage>
</organism>
<keyword evidence="1 4" id="KW-0413">Isomerase</keyword>
<evidence type="ECO:0000313" key="4">
    <source>
        <dbReference type="EMBL" id="TDQ83822.1"/>
    </source>
</evidence>
<dbReference type="SUPFAM" id="SSF52833">
    <property type="entry name" value="Thioredoxin-like"/>
    <property type="match status" value="1"/>
</dbReference>
<comment type="catalytic activity">
    <reaction evidence="1">
        <text>2-hydroxychromene-2-carboxylate = (3E)-4-(2-hydroxyphenyl)-2-oxobut-3-enoate</text>
        <dbReference type="Rhea" id="RHEA:27401"/>
        <dbReference type="ChEBI" id="CHEBI:59350"/>
        <dbReference type="ChEBI" id="CHEBI:59353"/>
        <dbReference type="EC" id="5.99.1.4"/>
    </reaction>
</comment>
<dbReference type="InterPro" id="IPR014440">
    <property type="entry name" value="HCCAis_GSTk"/>
</dbReference>
<dbReference type="InterPro" id="IPR051924">
    <property type="entry name" value="GST_Kappa/NadH"/>
</dbReference>
<dbReference type="EC" id="5.99.1.4" evidence="1"/>
<dbReference type="GO" id="GO:0004364">
    <property type="term" value="F:glutathione transferase activity"/>
    <property type="evidence" value="ECO:0007669"/>
    <property type="project" value="TreeGrafter"/>
</dbReference>
<evidence type="ECO:0000313" key="5">
    <source>
        <dbReference type="Proteomes" id="UP000295783"/>
    </source>
</evidence>
<dbReference type="GO" id="GO:0006749">
    <property type="term" value="P:glutathione metabolic process"/>
    <property type="evidence" value="ECO:0007669"/>
    <property type="project" value="TreeGrafter"/>
</dbReference>
<evidence type="ECO:0000256" key="1">
    <source>
        <dbReference type="PIRNR" id="PIRNR006386"/>
    </source>
</evidence>
<feature type="active site" description="Nucleophile" evidence="2">
    <location>
        <position position="13"/>
    </location>
</feature>